<keyword evidence="1" id="KW-0808">Transferase</keyword>
<sequence>MHPRRATGENENPPDITTLPAQQLQNLLPEIVNQVTASVNPNANNGNGNGGNGGNGNNGCTYKSFMSCNPKEYDGKGGAIVLTRWIEKMEIVIDNSGCAENQKVKYVAILLVNKALTWWNTQVQARGREVANAMSWNDFKALLVEEFCPSNEMERLENNSEKRKSEDEPAKASGSRRDVKKAKDGTNFVAAAPSREGPDHFARDCGSRAIPAAPVNAVDARPNQKACYECGDPNHLRYVCPKLNRESGQSGNQLALGWRRNDRADFSFISTKFAPILNVKPSIANPGYVIEIADVREWKLIGLSVEWVGCPTIKAVIVCHEKVVEIPLVDGKILRVHGERVKDSTKALKNAKVDEPKISDISVVREFVEVFPDDLKGLPPQRQVEFRIELIPRATPVAKSPYRLAPSEMQELSEQLKELQDKGFIRPSHSPWGAPVLFVKKKDGSMRMCIDYRELNKLTVKNRYPLPRIDDLFDQLQDGVLNKTNEDHKVHLRLILELLTNEKLYAKFSKCKFWLQEVHFLGHVVNQSGIHVDPSKIEAVKNWKAPNTPSEVRSFLGLAGYYRRFIANFSKIAKPLTSLTQKKQKYEWGEEQEAAFQTLKNNLCDAPVLSLPDGVEDFVIHEKNYTTHDLELGAVVFALKTWRHYLYGTKSVIYTDHKSLQHIFDQKDLNMRQRRWIELFSDYECEIRYHPGKANVVTSENFRNFKGDISYS</sequence>
<keyword evidence="11" id="KW-1185">Reference proteome</keyword>
<keyword evidence="6 10" id="KW-0695">RNA-directed DNA polymerase</keyword>
<dbReference type="Pfam" id="PF17917">
    <property type="entry name" value="RT_RNaseH"/>
    <property type="match status" value="1"/>
</dbReference>
<organism evidence="10 11">
    <name type="scientific">Tanacetum coccineum</name>
    <dbReference type="NCBI Taxonomy" id="301880"/>
    <lineage>
        <taxon>Eukaryota</taxon>
        <taxon>Viridiplantae</taxon>
        <taxon>Streptophyta</taxon>
        <taxon>Embryophyta</taxon>
        <taxon>Tracheophyta</taxon>
        <taxon>Spermatophyta</taxon>
        <taxon>Magnoliopsida</taxon>
        <taxon>eudicotyledons</taxon>
        <taxon>Gunneridae</taxon>
        <taxon>Pentapetalae</taxon>
        <taxon>asterids</taxon>
        <taxon>campanulids</taxon>
        <taxon>Asterales</taxon>
        <taxon>Asteraceae</taxon>
        <taxon>Asteroideae</taxon>
        <taxon>Anthemideae</taxon>
        <taxon>Anthemidinae</taxon>
        <taxon>Tanacetum</taxon>
    </lineage>
</organism>
<evidence type="ECO:0000256" key="1">
    <source>
        <dbReference type="ARBA" id="ARBA00022679"/>
    </source>
</evidence>
<dbReference type="PANTHER" id="PTHR37984:SF5">
    <property type="entry name" value="PROTEIN NYNRIN-LIKE"/>
    <property type="match status" value="1"/>
</dbReference>
<keyword evidence="7" id="KW-0863">Zinc-finger</keyword>
<dbReference type="EMBL" id="BQNB010013749">
    <property type="protein sequence ID" value="GJT19827.1"/>
    <property type="molecule type" value="Genomic_DNA"/>
</dbReference>
<dbReference type="SUPFAM" id="SSF56672">
    <property type="entry name" value="DNA/RNA polymerases"/>
    <property type="match status" value="1"/>
</dbReference>
<keyword evidence="7" id="KW-0862">Zinc</keyword>
<gene>
    <name evidence="10" type="ORF">Tco_0878533</name>
</gene>
<feature type="compositionally biased region" description="Basic and acidic residues" evidence="8">
    <location>
        <begin position="154"/>
        <end position="184"/>
    </location>
</feature>
<dbReference type="CDD" id="cd01647">
    <property type="entry name" value="RT_LTR"/>
    <property type="match status" value="1"/>
</dbReference>
<dbReference type="InterPro" id="IPR050951">
    <property type="entry name" value="Retrovirus_Pol_polyprotein"/>
</dbReference>
<evidence type="ECO:0000256" key="4">
    <source>
        <dbReference type="ARBA" id="ARBA00022759"/>
    </source>
</evidence>
<proteinExistence type="predicted"/>
<keyword evidence="3" id="KW-0540">Nuclease</keyword>
<evidence type="ECO:0000313" key="10">
    <source>
        <dbReference type="EMBL" id="GJT19827.1"/>
    </source>
</evidence>
<evidence type="ECO:0000313" key="11">
    <source>
        <dbReference type="Proteomes" id="UP001151760"/>
    </source>
</evidence>
<evidence type="ECO:0000256" key="6">
    <source>
        <dbReference type="ARBA" id="ARBA00022918"/>
    </source>
</evidence>
<keyword evidence="5" id="KW-0378">Hydrolase</keyword>
<dbReference type="PROSITE" id="PS50158">
    <property type="entry name" value="ZF_CCHC"/>
    <property type="match status" value="1"/>
</dbReference>
<evidence type="ECO:0000256" key="5">
    <source>
        <dbReference type="ARBA" id="ARBA00022801"/>
    </source>
</evidence>
<dbReference type="GO" id="GO:0003964">
    <property type="term" value="F:RNA-directed DNA polymerase activity"/>
    <property type="evidence" value="ECO:0007669"/>
    <property type="project" value="UniProtKB-KW"/>
</dbReference>
<keyword evidence="7" id="KW-0479">Metal-binding</keyword>
<dbReference type="Gene3D" id="4.10.60.10">
    <property type="entry name" value="Zinc finger, CCHC-type"/>
    <property type="match status" value="1"/>
</dbReference>
<evidence type="ECO:0000256" key="8">
    <source>
        <dbReference type="SAM" id="MobiDB-lite"/>
    </source>
</evidence>
<dbReference type="InterPro" id="IPR001878">
    <property type="entry name" value="Znf_CCHC"/>
</dbReference>
<name>A0ABQ5C1F8_9ASTR</name>
<evidence type="ECO:0000256" key="2">
    <source>
        <dbReference type="ARBA" id="ARBA00022695"/>
    </source>
</evidence>
<keyword evidence="4" id="KW-0255">Endonuclease</keyword>
<protein>
    <submittedName>
        <fullName evidence="10">Reverse transcriptase domain-containing protein</fullName>
    </submittedName>
</protein>
<dbReference type="Gene3D" id="3.10.10.10">
    <property type="entry name" value="HIV Type 1 Reverse Transcriptase, subunit A, domain 1"/>
    <property type="match status" value="1"/>
</dbReference>
<feature type="region of interest" description="Disordered" evidence="8">
    <location>
        <begin position="154"/>
        <end position="185"/>
    </location>
</feature>
<keyword evidence="2" id="KW-0548">Nucleotidyltransferase</keyword>
<evidence type="ECO:0000259" key="9">
    <source>
        <dbReference type="PROSITE" id="PS50158"/>
    </source>
</evidence>
<evidence type="ECO:0000256" key="3">
    <source>
        <dbReference type="ARBA" id="ARBA00022722"/>
    </source>
</evidence>
<reference evidence="10" key="2">
    <citation type="submission" date="2022-01" db="EMBL/GenBank/DDBJ databases">
        <authorList>
            <person name="Yamashiro T."/>
            <person name="Shiraishi A."/>
            <person name="Satake H."/>
            <person name="Nakayama K."/>
        </authorList>
    </citation>
    <scope>NUCLEOTIDE SEQUENCE</scope>
</reference>
<evidence type="ECO:0000256" key="7">
    <source>
        <dbReference type="PROSITE-ProRule" id="PRU00047"/>
    </source>
</evidence>
<dbReference type="InterPro" id="IPR041373">
    <property type="entry name" value="RT_RNaseH"/>
</dbReference>
<dbReference type="Gene3D" id="3.30.70.270">
    <property type="match status" value="3"/>
</dbReference>
<accession>A0ABQ5C1F8</accession>
<dbReference type="InterPro" id="IPR043128">
    <property type="entry name" value="Rev_trsase/Diguanyl_cyclase"/>
</dbReference>
<reference evidence="10" key="1">
    <citation type="journal article" date="2022" name="Int. J. Mol. Sci.">
        <title>Draft Genome of Tanacetum Coccineum: Genomic Comparison of Closely Related Tanacetum-Family Plants.</title>
        <authorList>
            <person name="Yamashiro T."/>
            <person name="Shiraishi A."/>
            <person name="Nakayama K."/>
            <person name="Satake H."/>
        </authorList>
    </citation>
    <scope>NUCLEOTIDE SEQUENCE</scope>
</reference>
<dbReference type="Proteomes" id="UP001151760">
    <property type="component" value="Unassembled WGS sequence"/>
</dbReference>
<dbReference type="PANTHER" id="PTHR37984">
    <property type="entry name" value="PROTEIN CBG26694"/>
    <property type="match status" value="1"/>
</dbReference>
<comment type="caution">
    <text evidence="10">The sequence shown here is derived from an EMBL/GenBank/DDBJ whole genome shotgun (WGS) entry which is preliminary data.</text>
</comment>
<dbReference type="InterPro" id="IPR043502">
    <property type="entry name" value="DNA/RNA_pol_sf"/>
</dbReference>
<dbReference type="CDD" id="cd09274">
    <property type="entry name" value="RNase_HI_RT_Ty3"/>
    <property type="match status" value="1"/>
</dbReference>
<feature type="domain" description="CCHC-type" evidence="9">
    <location>
        <begin position="227"/>
        <end position="242"/>
    </location>
</feature>